<dbReference type="Pfam" id="PF00171">
    <property type="entry name" value="Aldedh"/>
    <property type="match status" value="1"/>
</dbReference>
<dbReference type="GO" id="GO:0055129">
    <property type="term" value="P:L-proline biosynthetic process"/>
    <property type="evidence" value="ECO:0007669"/>
    <property type="project" value="UniProtKB-UniRule"/>
</dbReference>
<comment type="subcellular location">
    <subcellularLocation>
        <location evidence="7">Cytoplasm</location>
    </subcellularLocation>
</comment>
<evidence type="ECO:0000256" key="4">
    <source>
        <dbReference type="ARBA" id="ARBA00022857"/>
    </source>
</evidence>
<dbReference type="InterPro" id="IPR012134">
    <property type="entry name" value="Glu-5-SA_DH"/>
</dbReference>
<dbReference type="InterPro" id="IPR016163">
    <property type="entry name" value="Ald_DH_C"/>
</dbReference>
<dbReference type="GO" id="GO:0005737">
    <property type="term" value="C:cytoplasm"/>
    <property type="evidence" value="ECO:0007669"/>
    <property type="project" value="UniProtKB-SubCell"/>
</dbReference>
<evidence type="ECO:0000256" key="5">
    <source>
        <dbReference type="ARBA" id="ARBA00023002"/>
    </source>
</evidence>
<proteinExistence type="inferred from homology"/>
<dbReference type="RefSeq" id="WP_066197997.1">
    <property type="nucleotide sequence ID" value="NZ_JAFDQP010000004.1"/>
</dbReference>
<evidence type="ECO:0000256" key="3">
    <source>
        <dbReference type="ARBA" id="ARBA00022650"/>
    </source>
</evidence>
<keyword evidence="7" id="KW-0963">Cytoplasm</keyword>
<organism evidence="9 10">
    <name type="scientific">Cytobacillus horneckiae</name>
    <dbReference type="NCBI Taxonomy" id="549687"/>
    <lineage>
        <taxon>Bacteria</taxon>
        <taxon>Bacillati</taxon>
        <taxon>Bacillota</taxon>
        <taxon>Bacilli</taxon>
        <taxon>Bacillales</taxon>
        <taxon>Bacillaceae</taxon>
        <taxon>Cytobacillus</taxon>
    </lineage>
</organism>
<keyword evidence="5 7" id="KW-0560">Oxidoreductase</keyword>
<evidence type="ECO:0000256" key="2">
    <source>
        <dbReference type="ARBA" id="ARBA00022605"/>
    </source>
</evidence>
<dbReference type="FunFam" id="3.40.309.10:FF:000006">
    <property type="entry name" value="Gamma-glutamyl phosphate reductase"/>
    <property type="match status" value="1"/>
</dbReference>
<dbReference type="Proteomes" id="UP000233343">
    <property type="component" value="Unassembled WGS sequence"/>
</dbReference>
<sequence length="415" mass="46138">MNEVLRKGKLAKEASYLLQTLTSKQKNEALYNIAQQILLDEAIIINVNKDNLQKGKQLGLSDSILDRIMLNSERIKAMSEAIMQIIELDDPIGETLQTIKKDNGLLINKVRVPIGVIGMIYEARPNVTLDAAALAIKTGNAVLLRGSSSALSSNKALILSIHKALQPTIVPNHAVQLIEDTSRETARELFQLNQYLDVLIPRGGKQLIDSVMKESTVPVIETGAGNCHMYIDEEADLNMVEELVINGKTQRPSVCNAVESLLIHNTWFEQYGKQLLSKLTFHEVDIYGDETVRSFYNKAKLATEEDWGTEYLELKISVKIVESLSEAIEHINQYGTRHSEAIITENKENAHVFLNRVDAASVYHNASTRFTDGFEFGFGAEMGISTQKLHVRGPMGLEALTSSKYLISGDGQIRN</sequence>
<keyword evidence="10" id="KW-1185">Reference proteome</keyword>
<dbReference type="UniPathway" id="UPA00098">
    <property type="reaction ID" value="UER00360"/>
</dbReference>
<gene>
    <name evidence="7" type="primary">proA</name>
    <name evidence="9" type="ORF">CWS20_08990</name>
</gene>
<dbReference type="CDD" id="cd07079">
    <property type="entry name" value="ALDH_F18-19_ProA-GPR"/>
    <property type="match status" value="1"/>
</dbReference>
<dbReference type="EMBL" id="PISD01000016">
    <property type="protein sequence ID" value="PKG29396.1"/>
    <property type="molecule type" value="Genomic_DNA"/>
</dbReference>
<dbReference type="GO" id="GO:0004350">
    <property type="term" value="F:glutamate-5-semialdehyde dehydrogenase activity"/>
    <property type="evidence" value="ECO:0007669"/>
    <property type="project" value="UniProtKB-UniRule"/>
</dbReference>
<dbReference type="GO" id="GO:0050661">
    <property type="term" value="F:NADP binding"/>
    <property type="evidence" value="ECO:0007669"/>
    <property type="project" value="InterPro"/>
</dbReference>
<evidence type="ECO:0000259" key="8">
    <source>
        <dbReference type="Pfam" id="PF00171"/>
    </source>
</evidence>
<comment type="catalytic activity">
    <reaction evidence="6 7">
        <text>L-glutamate 5-semialdehyde + phosphate + NADP(+) = L-glutamyl 5-phosphate + NADPH + H(+)</text>
        <dbReference type="Rhea" id="RHEA:19541"/>
        <dbReference type="ChEBI" id="CHEBI:15378"/>
        <dbReference type="ChEBI" id="CHEBI:43474"/>
        <dbReference type="ChEBI" id="CHEBI:57783"/>
        <dbReference type="ChEBI" id="CHEBI:58066"/>
        <dbReference type="ChEBI" id="CHEBI:58274"/>
        <dbReference type="ChEBI" id="CHEBI:58349"/>
        <dbReference type="EC" id="1.2.1.41"/>
    </reaction>
</comment>
<dbReference type="InterPro" id="IPR015590">
    <property type="entry name" value="Aldehyde_DH_dom"/>
</dbReference>
<dbReference type="PROSITE" id="PS01223">
    <property type="entry name" value="PROA"/>
    <property type="match status" value="1"/>
</dbReference>
<comment type="function">
    <text evidence="7">Catalyzes the NADPH-dependent reduction of L-glutamate 5-phosphate into L-glutamate 5-semialdehyde and phosphate. The product spontaneously undergoes cyclization to form 1-pyrroline-5-carboxylate.</text>
</comment>
<evidence type="ECO:0000256" key="1">
    <source>
        <dbReference type="ARBA" id="ARBA00004985"/>
    </source>
</evidence>
<dbReference type="NCBIfam" id="NF001221">
    <property type="entry name" value="PRK00197.1"/>
    <property type="match status" value="1"/>
</dbReference>
<dbReference type="SUPFAM" id="SSF53720">
    <property type="entry name" value="ALDH-like"/>
    <property type="match status" value="1"/>
</dbReference>
<keyword evidence="2 7" id="KW-0028">Amino-acid biosynthesis</keyword>
<name>A0A2N0ZIS9_9BACI</name>
<dbReference type="NCBIfam" id="TIGR00407">
    <property type="entry name" value="proA"/>
    <property type="match status" value="1"/>
</dbReference>
<dbReference type="InterPro" id="IPR020593">
    <property type="entry name" value="G-glutamylP_reductase_CS"/>
</dbReference>
<accession>A0A2N0ZIS9</accession>
<comment type="caution">
    <text evidence="9">The sequence shown here is derived from an EMBL/GenBank/DDBJ whole genome shotgun (WGS) entry which is preliminary data.</text>
</comment>
<dbReference type="InterPro" id="IPR016161">
    <property type="entry name" value="Ald_DH/histidinol_DH"/>
</dbReference>
<dbReference type="HAMAP" id="MF_00412">
    <property type="entry name" value="ProA"/>
    <property type="match status" value="1"/>
</dbReference>
<evidence type="ECO:0000313" key="9">
    <source>
        <dbReference type="EMBL" id="PKG29396.1"/>
    </source>
</evidence>
<comment type="similarity">
    <text evidence="7">Belongs to the gamma-glutamyl phosphate reductase family.</text>
</comment>
<feature type="domain" description="Aldehyde dehydrogenase" evidence="8">
    <location>
        <begin position="10"/>
        <end position="280"/>
    </location>
</feature>
<dbReference type="Gene3D" id="3.40.605.10">
    <property type="entry name" value="Aldehyde Dehydrogenase, Chain A, domain 1"/>
    <property type="match status" value="1"/>
</dbReference>
<dbReference type="AlphaFoldDB" id="A0A2N0ZIS9"/>
<dbReference type="InterPro" id="IPR016162">
    <property type="entry name" value="Ald_DH_N"/>
</dbReference>
<dbReference type="EC" id="1.2.1.41" evidence="7"/>
<evidence type="ECO:0000313" key="10">
    <source>
        <dbReference type="Proteomes" id="UP000233343"/>
    </source>
</evidence>
<evidence type="ECO:0000256" key="7">
    <source>
        <dbReference type="HAMAP-Rule" id="MF_00412"/>
    </source>
</evidence>
<protein>
    <recommendedName>
        <fullName evidence="7">Gamma-glutamyl phosphate reductase</fullName>
        <shortName evidence="7">GPR</shortName>
        <ecNumber evidence="7">1.2.1.41</ecNumber>
    </recommendedName>
    <alternativeName>
        <fullName evidence="7">Glutamate-5-semialdehyde dehydrogenase</fullName>
    </alternativeName>
    <alternativeName>
        <fullName evidence="7">Glutamyl-gamma-semialdehyde dehydrogenase</fullName>
        <shortName evidence="7">GSA dehydrogenase</shortName>
    </alternativeName>
</protein>
<keyword evidence="4 7" id="KW-0521">NADP</keyword>
<keyword evidence="3 7" id="KW-0641">Proline biosynthesis</keyword>
<dbReference type="PANTHER" id="PTHR11063:SF8">
    <property type="entry name" value="DELTA-1-PYRROLINE-5-CARBOXYLATE SYNTHASE"/>
    <property type="match status" value="1"/>
</dbReference>
<comment type="pathway">
    <text evidence="1 7">Amino-acid biosynthesis; L-proline biosynthesis; L-glutamate 5-semialdehyde from L-glutamate: step 2/2.</text>
</comment>
<dbReference type="Gene3D" id="3.40.309.10">
    <property type="entry name" value="Aldehyde Dehydrogenase, Chain A, domain 2"/>
    <property type="match status" value="1"/>
</dbReference>
<reference evidence="9 10" key="1">
    <citation type="journal article" date="2010" name="Int. J. Syst. Evol. Microbiol.">
        <title>Bacillus horneckiae sp. nov., isolated from a spacecraft-assembly clean room.</title>
        <authorList>
            <person name="Vaishampayan P."/>
            <person name="Probst A."/>
            <person name="Krishnamurthi S."/>
            <person name="Ghosh S."/>
            <person name="Osman S."/>
            <person name="McDowall A."/>
            <person name="Ruckmani A."/>
            <person name="Mayilraj S."/>
            <person name="Venkateswaran K."/>
        </authorList>
    </citation>
    <scope>NUCLEOTIDE SEQUENCE [LARGE SCALE GENOMIC DNA]</scope>
    <source>
        <strain evidence="10">1PO1SC</strain>
    </source>
</reference>
<evidence type="ECO:0000256" key="6">
    <source>
        <dbReference type="ARBA" id="ARBA00049024"/>
    </source>
</evidence>
<dbReference type="PIRSF" id="PIRSF000151">
    <property type="entry name" value="GPR"/>
    <property type="match status" value="1"/>
</dbReference>
<dbReference type="PANTHER" id="PTHR11063">
    <property type="entry name" value="GLUTAMATE SEMIALDEHYDE DEHYDROGENASE"/>
    <property type="match status" value="1"/>
</dbReference>
<dbReference type="InterPro" id="IPR000965">
    <property type="entry name" value="GPR_dom"/>
</dbReference>